<dbReference type="eggNOG" id="COG2124">
    <property type="taxonomic scope" value="Bacteria"/>
</dbReference>
<dbReference type="Gene3D" id="1.10.630.10">
    <property type="entry name" value="Cytochrome P450"/>
    <property type="match status" value="1"/>
</dbReference>
<keyword evidence="3 8" id="KW-0349">Heme</keyword>
<dbReference type="InterPro" id="IPR036396">
    <property type="entry name" value="Cyt_P450_sf"/>
</dbReference>
<dbReference type="Proteomes" id="UP000028073">
    <property type="component" value="Unassembled WGS sequence"/>
</dbReference>
<evidence type="ECO:0000256" key="7">
    <source>
        <dbReference type="ARBA" id="ARBA00023033"/>
    </source>
</evidence>
<protein>
    <recommendedName>
        <fullName evidence="13">Cytochrome P450</fullName>
    </recommendedName>
</protein>
<feature type="region of interest" description="Disordered" evidence="10">
    <location>
        <begin position="440"/>
        <end position="459"/>
    </location>
</feature>
<evidence type="ECO:0000256" key="1">
    <source>
        <dbReference type="ARBA" id="ARBA00001971"/>
    </source>
</evidence>
<dbReference type="InterPro" id="IPR001128">
    <property type="entry name" value="Cyt_P450"/>
</dbReference>
<dbReference type="RefSeq" id="WP_034833614.1">
    <property type="nucleotide sequence ID" value="NZ_JOKH01000001.1"/>
</dbReference>
<accession>A0A081NMI3</accession>
<evidence type="ECO:0000256" key="8">
    <source>
        <dbReference type="PIRSR" id="PIRSR602403-1"/>
    </source>
</evidence>
<dbReference type="OrthoDB" id="9764248at2"/>
<dbReference type="PANTHER" id="PTHR24286">
    <property type="entry name" value="CYTOCHROME P450 26"/>
    <property type="match status" value="1"/>
</dbReference>
<evidence type="ECO:0008006" key="13">
    <source>
        <dbReference type="Google" id="ProtNLM"/>
    </source>
</evidence>
<comment type="caution">
    <text evidence="11">The sequence shown here is derived from an EMBL/GenBank/DDBJ whole genome shotgun (WGS) entry which is preliminary data.</text>
</comment>
<dbReference type="AlphaFoldDB" id="A0A081NMI3"/>
<evidence type="ECO:0000256" key="3">
    <source>
        <dbReference type="ARBA" id="ARBA00022617"/>
    </source>
</evidence>
<dbReference type="InterPro" id="IPR017972">
    <property type="entry name" value="Cyt_P450_CS"/>
</dbReference>
<comment type="cofactor">
    <cofactor evidence="1 8">
        <name>heme</name>
        <dbReference type="ChEBI" id="CHEBI:30413"/>
    </cofactor>
</comment>
<name>A0A081NMI3_9GAMM</name>
<evidence type="ECO:0000256" key="10">
    <source>
        <dbReference type="SAM" id="MobiDB-lite"/>
    </source>
</evidence>
<keyword evidence="5 9" id="KW-0560">Oxidoreductase</keyword>
<evidence type="ECO:0000256" key="5">
    <source>
        <dbReference type="ARBA" id="ARBA00023002"/>
    </source>
</evidence>
<evidence type="ECO:0000256" key="9">
    <source>
        <dbReference type="RuleBase" id="RU000461"/>
    </source>
</evidence>
<evidence type="ECO:0000313" key="12">
    <source>
        <dbReference type="Proteomes" id="UP000028073"/>
    </source>
</evidence>
<gene>
    <name evidence="11" type="ORF">GZ78_07140</name>
</gene>
<dbReference type="PRINTS" id="PR00465">
    <property type="entry name" value="EP450IV"/>
</dbReference>
<dbReference type="PROSITE" id="PS00086">
    <property type="entry name" value="CYTOCHROME_P450"/>
    <property type="match status" value="1"/>
</dbReference>
<dbReference type="InterPro" id="IPR002403">
    <property type="entry name" value="Cyt_P450_E_grp-IV"/>
</dbReference>
<evidence type="ECO:0000313" key="11">
    <source>
        <dbReference type="EMBL" id="KEQ19656.1"/>
    </source>
</evidence>
<keyword evidence="12" id="KW-1185">Reference proteome</keyword>
<keyword evidence="6 8" id="KW-0408">Iron</keyword>
<dbReference type="GO" id="GO:0016125">
    <property type="term" value="P:sterol metabolic process"/>
    <property type="evidence" value="ECO:0007669"/>
    <property type="project" value="TreeGrafter"/>
</dbReference>
<dbReference type="GO" id="GO:0005506">
    <property type="term" value="F:iron ion binding"/>
    <property type="evidence" value="ECO:0007669"/>
    <property type="project" value="InterPro"/>
</dbReference>
<evidence type="ECO:0000256" key="2">
    <source>
        <dbReference type="ARBA" id="ARBA00010617"/>
    </source>
</evidence>
<keyword evidence="4 8" id="KW-0479">Metal-binding</keyword>
<organism evidence="11 12">
    <name type="scientific">Endozoicomonas numazuensis</name>
    <dbReference type="NCBI Taxonomy" id="1137799"/>
    <lineage>
        <taxon>Bacteria</taxon>
        <taxon>Pseudomonadati</taxon>
        <taxon>Pseudomonadota</taxon>
        <taxon>Gammaproteobacteria</taxon>
        <taxon>Oceanospirillales</taxon>
        <taxon>Endozoicomonadaceae</taxon>
        <taxon>Endozoicomonas</taxon>
    </lineage>
</organism>
<keyword evidence="7 9" id="KW-0503">Monooxygenase</keyword>
<dbReference type="PRINTS" id="PR00385">
    <property type="entry name" value="P450"/>
</dbReference>
<dbReference type="GO" id="GO:0004497">
    <property type="term" value="F:monooxygenase activity"/>
    <property type="evidence" value="ECO:0007669"/>
    <property type="project" value="UniProtKB-KW"/>
</dbReference>
<dbReference type="PANTHER" id="PTHR24286:SF24">
    <property type="entry name" value="LANOSTEROL 14-ALPHA DEMETHYLASE"/>
    <property type="match status" value="1"/>
</dbReference>
<evidence type="ECO:0000256" key="4">
    <source>
        <dbReference type="ARBA" id="ARBA00022723"/>
    </source>
</evidence>
<evidence type="ECO:0000256" key="6">
    <source>
        <dbReference type="ARBA" id="ARBA00023004"/>
    </source>
</evidence>
<dbReference type="SUPFAM" id="SSF48264">
    <property type="entry name" value="Cytochrome P450"/>
    <property type="match status" value="1"/>
</dbReference>
<comment type="similarity">
    <text evidence="2 9">Belongs to the cytochrome P450 family.</text>
</comment>
<dbReference type="Pfam" id="PF00067">
    <property type="entry name" value="p450"/>
    <property type="match status" value="1"/>
</dbReference>
<proteinExistence type="inferred from homology"/>
<dbReference type="GO" id="GO:0016705">
    <property type="term" value="F:oxidoreductase activity, acting on paired donors, with incorporation or reduction of molecular oxygen"/>
    <property type="evidence" value="ECO:0007669"/>
    <property type="project" value="InterPro"/>
</dbReference>
<dbReference type="STRING" id="1137799.GZ78_07140"/>
<dbReference type="EMBL" id="JOKH01000001">
    <property type="protein sequence ID" value="KEQ19656.1"/>
    <property type="molecule type" value="Genomic_DNA"/>
</dbReference>
<feature type="binding site" description="axial binding residue" evidence="8">
    <location>
        <position position="406"/>
    </location>
    <ligand>
        <name>heme</name>
        <dbReference type="ChEBI" id="CHEBI:30413"/>
    </ligand>
    <ligandPart>
        <name>Fe</name>
        <dbReference type="ChEBI" id="CHEBI:18248"/>
    </ligandPart>
</feature>
<dbReference type="GO" id="GO:0020037">
    <property type="term" value="F:heme binding"/>
    <property type="evidence" value="ECO:0007669"/>
    <property type="project" value="InterPro"/>
</dbReference>
<sequence length="459" mass="52977">MANASTLELSYLEKPTNNDLKHIDGDLGLPVIGKTIPLVNDFYNVVDEHYKKYGPVSKLGQIGQNVLLCVGADINKQILLDTDKNFSNAKGYEDTLGQFYDGGLLLQDFDQHKSQRRMFQTAFKFDTMQHYAGTLNQTIRESIEKWDTIDDFRFFPNIKETLLDVGAQLFLGITDFKGDEAKRMSNIFIEITDGLIGVVRVDSPLLPFTKWRKGKQAKRYMQRYLIGKIEERRNGDGKDMFSLICREKDEDGHYFSDEVIARHINFLLFGAHDTTTSNLSYIMQHLAQNKDILDRARQQSLETGKEELDFKDLKGMTELDNIQNEALRLHPAVMMYTRRTIRDCEIGGVHVPANTVLNIPPQYTHMMAEHWDNPEKFDPDRFSPERAEHKRHSHQFVPFGGGAHKCIGMNFAQMLVKCFMHQILLKYDWDVPAAYNPEHQAFPLPKQQDDLPLTLKRRK</sequence>
<reference evidence="11 12" key="1">
    <citation type="submission" date="2014-06" db="EMBL/GenBank/DDBJ databases">
        <title>Whole Genome Sequences of Three Symbiotic Endozoicomonas Bacteria.</title>
        <authorList>
            <person name="Neave M.J."/>
            <person name="Apprill A."/>
            <person name="Voolstra C.R."/>
        </authorList>
    </citation>
    <scope>NUCLEOTIDE SEQUENCE [LARGE SCALE GENOMIC DNA]</scope>
    <source>
        <strain evidence="11 12">DSM 25634</strain>
    </source>
</reference>